<comment type="cofactor">
    <cofactor evidence="1">
        <name>Zn(2+)</name>
        <dbReference type="ChEBI" id="CHEBI:29105"/>
    </cofactor>
</comment>
<feature type="binding site" evidence="8">
    <location>
        <position position="351"/>
    </location>
    <ligand>
        <name>Zn(2+)</name>
        <dbReference type="ChEBI" id="CHEBI:29105"/>
        <label>2</label>
    </ligand>
</feature>
<gene>
    <name evidence="10" type="ORF">EPICR_110056</name>
</gene>
<evidence type="ECO:0000256" key="8">
    <source>
        <dbReference type="PIRSR" id="PIRSR001123-2"/>
    </source>
</evidence>
<dbReference type="InterPro" id="IPR011650">
    <property type="entry name" value="Peptidase_M20_dimer"/>
</dbReference>
<dbReference type="Gene3D" id="3.30.70.360">
    <property type="match status" value="1"/>
</dbReference>
<evidence type="ECO:0000256" key="2">
    <source>
        <dbReference type="ARBA" id="ARBA00022670"/>
    </source>
</evidence>
<dbReference type="AlphaFoldDB" id="A0A484HF73"/>
<dbReference type="InterPro" id="IPR001261">
    <property type="entry name" value="ArgE/DapE_CS"/>
</dbReference>
<dbReference type="GO" id="GO:0008237">
    <property type="term" value="F:metallopeptidase activity"/>
    <property type="evidence" value="ECO:0007669"/>
    <property type="project" value="UniProtKB-KW"/>
</dbReference>
<comment type="similarity">
    <text evidence="7">Belongs to the peptidase M42 family.</text>
</comment>
<dbReference type="GO" id="GO:0046872">
    <property type="term" value="F:metal ion binding"/>
    <property type="evidence" value="ECO:0007669"/>
    <property type="project" value="UniProtKB-UniRule"/>
</dbReference>
<comment type="cofactor">
    <cofactor evidence="8">
        <name>a divalent metal cation</name>
        <dbReference type="ChEBI" id="CHEBI:60240"/>
    </cofactor>
    <text evidence="8">Binds 2 divalent metal cations per subunit.</text>
</comment>
<name>A0A484HF73_9BACT</name>
<evidence type="ECO:0000256" key="4">
    <source>
        <dbReference type="ARBA" id="ARBA00022801"/>
    </source>
</evidence>
<dbReference type="Gene3D" id="3.40.630.10">
    <property type="entry name" value="Zn peptidases"/>
    <property type="match status" value="1"/>
</dbReference>
<protein>
    <recommendedName>
        <fullName evidence="9">Peptidase M20 dimerisation domain-containing protein</fullName>
    </recommendedName>
</protein>
<evidence type="ECO:0000256" key="6">
    <source>
        <dbReference type="ARBA" id="ARBA00023049"/>
    </source>
</evidence>
<accession>A0A484HF73</accession>
<evidence type="ECO:0000313" key="10">
    <source>
        <dbReference type="EMBL" id="VEN73088.1"/>
    </source>
</evidence>
<dbReference type="PANTHER" id="PTHR42994:SF2">
    <property type="entry name" value="PEPTIDASE"/>
    <property type="match status" value="1"/>
</dbReference>
<dbReference type="Pfam" id="PF07687">
    <property type="entry name" value="M20_dimer"/>
    <property type="match status" value="1"/>
</dbReference>
<feature type="domain" description="Peptidase M20 dimerisation" evidence="9">
    <location>
        <begin position="180"/>
        <end position="272"/>
    </location>
</feature>
<proteinExistence type="inferred from homology"/>
<dbReference type="InterPro" id="IPR010162">
    <property type="entry name" value="PepT-like"/>
</dbReference>
<keyword evidence="3 8" id="KW-0479">Metal-binding</keyword>
<dbReference type="InterPro" id="IPR002933">
    <property type="entry name" value="Peptidase_M20"/>
</dbReference>
<dbReference type="Pfam" id="PF01546">
    <property type="entry name" value="Peptidase_M20"/>
    <property type="match status" value="1"/>
</dbReference>
<dbReference type="GO" id="GO:0006508">
    <property type="term" value="P:proteolysis"/>
    <property type="evidence" value="ECO:0007669"/>
    <property type="project" value="UniProtKB-KW"/>
</dbReference>
<dbReference type="PIRSF" id="PIRSF001123">
    <property type="entry name" value="PepA_GA"/>
    <property type="match status" value="1"/>
</dbReference>
<organism evidence="10">
    <name type="scientific">uncultured Desulfobacteraceae bacterium</name>
    <dbReference type="NCBI Taxonomy" id="218296"/>
    <lineage>
        <taxon>Bacteria</taxon>
        <taxon>Pseudomonadati</taxon>
        <taxon>Thermodesulfobacteriota</taxon>
        <taxon>Desulfobacteria</taxon>
        <taxon>Desulfobacterales</taxon>
        <taxon>Desulfobacteraceae</taxon>
        <taxon>environmental samples</taxon>
    </lineage>
</organism>
<evidence type="ECO:0000256" key="3">
    <source>
        <dbReference type="ARBA" id="ARBA00022723"/>
    </source>
</evidence>
<dbReference type="InterPro" id="IPR008007">
    <property type="entry name" value="Peptidase_M42"/>
</dbReference>
<reference evidence="10" key="1">
    <citation type="submission" date="2019-01" db="EMBL/GenBank/DDBJ databases">
        <authorList>
            <consortium name="Genoscope - CEA"/>
            <person name="William W."/>
        </authorList>
    </citation>
    <scope>NUCLEOTIDE SEQUENCE</scope>
    <source>
        <strain evidence="10">CR-1</strain>
    </source>
</reference>
<dbReference type="InterPro" id="IPR036264">
    <property type="entry name" value="Bact_exopeptidase_dim_dom"/>
</dbReference>
<keyword evidence="6" id="KW-0482">Metalloprotease</keyword>
<keyword evidence="5" id="KW-0862">Zinc</keyword>
<keyword evidence="2" id="KW-0645">Protease</keyword>
<evidence type="ECO:0000256" key="7">
    <source>
        <dbReference type="PIRNR" id="PIRNR001123"/>
    </source>
</evidence>
<sequence>MIDTKRLSKTFRLLVGIDSLSGQEGAAAEELERILKSSGAETVFDDSSSQTGSNTGNLIARFPGDPSKEPLLLNAHMDTVGPGENIEVDFSDGVFSSRGKTVLGADDKAGVAILIETLQVLSENRLPHPPLELVFTVCEEIGLVGAKHLDYSLLKARRGYCLDASGRGLLVTRAPAANRLTFTVSGKSAHAGIEPEKGISAIRTAARAIAGLDLGRIDDETTCSIGIIQGGTASNIVPDRVRIEGEARSHDPEKLETVTQKMVAAFEDAAREVREEIGDDRLPFSEASVEPDFPPIHIPDSHPVVQTALQAAAGLGIPLQTARAGGGSDANIFCSKGIDAAVIAIGMTNPHTCDEFIALDDMAQIVRLLTEIAKELAS</sequence>
<dbReference type="SUPFAM" id="SSF53187">
    <property type="entry name" value="Zn-dependent exopeptidases"/>
    <property type="match status" value="1"/>
</dbReference>
<dbReference type="GO" id="GO:0004177">
    <property type="term" value="F:aminopeptidase activity"/>
    <property type="evidence" value="ECO:0007669"/>
    <property type="project" value="UniProtKB-UniRule"/>
</dbReference>
<dbReference type="PROSITE" id="PS00758">
    <property type="entry name" value="ARGE_DAPE_CPG2_1"/>
    <property type="match status" value="1"/>
</dbReference>
<keyword evidence="4" id="KW-0378">Hydrolase</keyword>
<dbReference type="SUPFAM" id="SSF55031">
    <property type="entry name" value="Bacterial exopeptidase dimerisation domain"/>
    <property type="match status" value="1"/>
</dbReference>
<evidence type="ECO:0000256" key="1">
    <source>
        <dbReference type="ARBA" id="ARBA00001947"/>
    </source>
</evidence>
<evidence type="ECO:0000259" key="9">
    <source>
        <dbReference type="Pfam" id="PF07687"/>
    </source>
</evidence>
<dbReference type="NCBIfam" id="TIGR01883">
    <property type="entry name" value="PepT-like"/>
    <property type="match status" value="1"/>
</dbReference>
<dbReference type="EMBL" id="CAACVI010000003">
    <property type="protein sequence ID" value="VEN73088.1"/>
    <property type="molecule type" value="Genomic_DNA"/>
</dbReference>
<evidence type="ECO:0000256" key="5">
    <source>
        <dbReference type="ARBA" id="ARBA00022833"/>
    </source>
</evidence>
<dbReference type="PANTHER" id="PTHR42994">
    <property type="entry name" value="PEPTIDASE T"/>
    <property type="match status" value="1"/>
</dbReference>